<feature type="compositionally biased region" description="Basic and acidic residues" evidence="2">
    <location>
        <begin position="491"/>
        <end position="516"/>
    </location>
</feature>
<comment type="caution">
    <text evidence="4">The sequence shown here is derived from an EMBL/GenBank/DDBJ whole genome shotgun (WGS) entry which is preliminary data.</text>
</comment>
<evidence type="ECO:0000313" key="4">
    <source>
        <dbReference type="EMBL" id="KAL2269674.1"/>
    </source>
</evidence>
<feature type="compositionally biased region" description="Polar residues" evidence="2">
    <location>
        <begin position="555"/>
        <end position="571"/>
    </location>
</feature>
<keyword evidence="1" id="KW-0863">Zinc-finger</keyword>
<dbReference type="InterPro" id="IPR013087">
    <property type="entry name" value="Znf_C2H2_type"/>
</dbReference>
<dbReference type="PANTHER" id="PTHR38166">
    <property type="entry name" value="C2H2-TYPE DOMAIN-CONTAINING PROTEIN-RELATED"/>
    <property type="match status" value="1"/>
</dbReference>
<dbReference type="EMBL" id="JAZGUE010000002">
    <property type="protein sequence ID" value="KAL2269674.1"/>
    <property type="molecule type" value="Genomic_DNA"/>
</dbReference>
<sequence>MATAPDPSIWDSIFRLSSSSEEPRRRVKGCLGVVGRAVGGRGSNRAIGQKALPGQSGAQPDQAGQDRRDYRQSKSSMSYKEPRTSLPCHYPLPPLLCLSKPARLLLAARDTCRCFPRLYASLNAGVSSGPRKDLLPPMAECDYGETAVSGWASGTVLSPPPYRAVCGRTRSASDSLGLAAALYDADTCPSSPHSDSYTIEPASGPLPADASQPRWTDNLAYRPRGAASFTSSGQSLARSPENHHPKHSGDGASGDGYDGPGGNGEEGQDGTDGGDSSNEDGHDEDGHDEDGDGSQKIPQQKPDLMCPFRSADSRYFNSRTHPACTRPFQTLSRVKEHLRTKHLIYACTRCWEDLKSQQDLEKHNSTRCEERPRPPHLAPEYGILAKDWNKFADTKRVTKLNSWGKLCGALGLNNKDTGAPPRMEYECPLSVEKVELKQAFQGIGKDVENDITRTLEPIHGKAAVEGIVHTVSKAYKDASARRLKGMQDTAEQDHKDYLTKKKESKEHQNRKTEPQKRAFSTMTEESRMARTRKKQRQRRSPSLHKSAPDGWALQHSLQPRSGPLASSSRPGTTHPFEEPGGVSIASTTNIYPPSFGDNLHLPSISQNEYHPGWQPLHEGLPIANRGPILCTPLQPNATSVYQYFEASSFAEPYQPLGFSLPAQPHTNYAGQQQQGDAPMPHFSQQPHHHGIYRESGDRAPEGPQSS</sequence>
<accession>A0ABR4DI05</accession>
<feature type="compositionally biased region" description="Acidic residues" evidence="2">
    <location>
        <begin position="277"/>
        <end position="292"/>
    </location>
</feature>
<feature type="region of interest" description="Disordered" evidence="2">
    <location>
        <begin position="38"/>
        <end position="84"/>
    </location>
</feature>
<protein>
    <recommendedName>
        <fullName evidence="3">C2H2-type domain-containing protein</fullName>
    </recommendedName>
</protein>
<dbReference type="RefSeq" id="XP_070868398.1">
    <property type="nucleotide sequence ID" value="XM_071008063.1"/>
</dbReference>
<reference evidence="4 5" key="1">
    <citation type="journal article" date="2024" name="Commun. Biol.">
        <title>Comparative genomic analysis of thermophilic fungi reveals convergent evolutionary adaptations and gene losses.</title>
        <authorList>
            <person name="Steindorff A.S."/>
            <person name="Aguilar-Pontes M.V."/>
            <person name="Robinson A.J."/>
            <person name="Andreopoulos B."/>
            <person name="LaButti K."/>
            <person name="Kuo A."/>
            <person name="Mondo S."/>
            <person name="Riley R."/>
            <person name="Otillar R."/>
            <person name="Haridas S."/>
            <person name="Lipzen A."/>
            <person name="Grimwood J."/>
            <person name="Schmutz J."/>
            <person name="Clum A."/>
            <person name="Reid I.D."/>
            <person name="Moisan M.C."/>
            <person name="Butler G."/>
            <person name="Nguyen T.T.M."/>
            <person name="Dewar K."/>
            <person name="Conant G."/>
            <person name="Drula E."/>
            <person name="Henrissat B."/>
            <person name="Hansel C."/>
            <person name="Singer S."/>
            <person name="Hutchinson M.I."/>
            <person name="de Vries R.P."/>
            <person name="Natvig D.O."/>
            <person name="Powell A.J."/>
            <person name="Tsang A."/>
            <person name="Grigoriev I.V."/>
        </authorList>
    </citation>
    <scope>NUCLEOTIDE SEQUENCE [LARGE SCALE GENOMIC DNA]</scope>
    <source>
        <strain evidence="4 5">ATCC 22073</strain>
    </source>
</reference>
<evidence type="ECO:0000313" key="5">
    <source>
        <dbReference type="Proteomes" id="UP001600064"/>
    </source>
</evidence>
<feature type="domain" description="C2H2-type" evidence="3">
    <location>
        <begin position="345"/>
        <end position="372"/>
    </location>
</feature>
<evidence type="ECO:0000256" key="1">
    <source>
        <dbReference type="PROSITE-ProRule" id="PRU00042"/>
    </source>
</evidence>
<feature type="compositionally biased region" description="Polar residues" evidence="2">
    <location>
        <begin position="228"/>
        <end position="237"/>
    </location>
</feature>
<feature type="region of interest" description="Disordered" evidence="2">
    <location>
        <begin position="482"/>
        <end position="589"/>
    </location>
</feature>
<evidence type="ECO:0000259" key="3">
    <source>
        <dbReference type="PROSITE" id="PS50157"/>
    </source>
</evidence>
<keyword evidence="1" id="KW-0862">Zinc</keyword>
<organism evidence="4 5">
    <name type="scientific">Remersonia thermophila</name>
    <dbReference type="NCBI Taxonomy" id="72144"/>
    <lineage>
        <taxon>Eukaryota</taxon>
        <taxon>Fungi</taxon>
        <taxon>Dikarya</taxon>
        <taxon>Ascomycota</taxon>
        <taxon>Pezizomycotina</taxon>
        <taxon>Sordariomycetes</taxon>
        <taxon>Sordariomycetidae</taxon>
        <taxon>Sordariales</taxon>
        <taxon>Sordariales incertae sedis</taxon>
        <taxon>Remersonia</taxon>
    </lineage>
</organism>
<gene>
    <name evidence="4" type="ORF">VTJ83DRAFT_1858</name>
</gene>
<keyword evidence="1" id="KW-0479">Metal-binding</keyword>
<dbReference type="Proteomes" id="UP001600064">
    <property type="component" value="Unassembled WGS sequence"/>
</dbReference>
<feature type="compositionally biased region" description="Basic and acidic residues" evidence="2">
    <location>
        <begin position="240"/>
        <end position="249"/>
    </location>
</feature>
<feature type="compositionally biased region" description="Gly residues" evidence="2">
    <location>
        <begin position="251"/>
        <end position="273"/>
    </location>
</feature>
<feature type="region of interest" description="Disordered" evidence="2">
    <location>
        <begin position="190"/>
        <end position="307"/>
    </location>
</feature>
<feature type="compositionally biased region" description="Basic residues" evidence="2">
    <location>
        <begin position="529"/>
        <end position="542"/>
    </location>
</feature>
<proteinExistence type="predicted"/>
<feature type="compositionally biased region" description="Polar residues" evidence="2">
    <location>
        <begin position="664"/>
        <end position="675"/>
    </location>
</feature>
<feature type="compositionally biased region" description="Basic and acidic residues" evidence="2">
    <location>
        <begin position="691"/>
        <end position="700"/>
    </location>
</feature>
<keyword evidence="5" id="KW-1185">Reference proteome</keyword>
<dbReference type="GeneID" id="98122707"/>
<feature type="region of interest" description="Disordered" evidence="2">
    <location>
        <begin position="657"/>
        <end position="706"/>
    </location>
</feature>
<dbReference type="PROSITE" id="PS50157">
    <property type="entry name" value="ZINC_FINGER_C2H2_2"/>
    <property type="match status" value="1"/>
</dbReference>
<dbReference type="PANTHER" id="PTHR38166:SF1">
    <property type="entry name" value="C2H2-TYPE DOMAIN-CONTAINING PROTEIN"/>
    <property type="match status" value="1"/>
</dbReference>
<name>A0ABR4DI05_9PEZI</name>
<evidence type="ECO:0000256" key="2">
    <source>
        <dbReference type="SAM" id="MobiDB-lite"/>
    </source>
</evidence>